<dbReference type="InterPro" id="IPR051686">
    <property type="entry name" value="Lipoprotein_DolP"/>
</dbReference>
<evidence type="ECO:0000256" key="1">
    <source>
        <dbReference type="SAM" id="SignalP"/>
    </source>
</evidence>
<evidence type="ECO:0000313" key="3">
    <source>
        <dbReference type="EMBL" id="NMF93354.1"/>
    </source>
</evidence>
<proteinExistence type="predicted"/>
<organism evidence="3 4">
    <name type="scientific">Aromatoleum buckelii</name>
    <dbReference type="NCBI Taxonomy" id="200254"/>
    <lineage>
        <taxon>Bacteria</taxon>
        <taxon>Pseudomonadati</taxon>
        <taxon>Pseudomonadota</taxon>
        <taxon>Betaproteobacteria</taxon>
        <taxon>Rhodocyclales</taxon>
        <taxon>Rhodocyclaceae</taxon>
        <taxon>Aromatoleum</taxon>
    </lineage>
</organism>
<dbReference type="PROSITE" id="PS51257">
    <property type="entry name" value="PROKAR_LIPOPROTEIN"/>
    <property type="match status" value="1"/>
</dbReference>
<dbReference type="EMBL" id="WTVH01000013">
    <property type="protein sequence ID" value="NMF93354.1"/>
    <property type="molecule type" value="Genomic_DNA"/>
</dbReference>
<reference evidence="3" key="1">
    <citation type="submission" date="2019-12" db="EMBL/GenBank/DDBJ databases">
        <title>Comparative genomics gives insights into the taxonomy of the Azoarcus-Aromatoleum group and reveals separate origins of nif in the plant-associated Azoarcus and non-plant-associated Aromatoleum sub-groups.</title>
        <authorList>
            <person name="Lafos M."/>
            <person name="Maluk M."/>
            <person name="Batista M."/>
            <person name="Junghare M."/>
            <person name="Carmona M."/>
            <person name="Faoro H."/>
            <person name="Cruz L.M."/>
            <person name="Battistoni F."/>
            <person name="De Souza E."/>
            <person name="Pedrosa F."/>
            <person name="Chen W.-M."/>
            <person name="Poole P.S."/>
            <person name="Dixon R.A."/>
            <person name="James E.K."/>
        </authorList>
    </citation>
    <scope>NUCLEOTIDE SEQUENCE</scope>
    <source>
        <strain evidence="3">U120</strain>
    </source>
</reference>
<dbReference type="PANTHER" id="PTHR34606">
    <property type="entry name" value="BON DOMAIN-CONTAINING PROTEIN"/>
    <property type="match status" value="1"/>
</dbReference>
<accession>A0ABX1N287</accession>
<dbReference type="SMART" id="SM00749">
    <property type="entry name" value="BON"/>
    <property type="match status" value="1"/>
</dbReference>
<gene>
    <name evidence="3" type="ORF">GO608_08430</name>
</gene>
<keyword evidence="1" id="KW-0732">Signal</keyword>
<dbReference type="Pfam" id="PF04972">
    <property type="entry name" value="BON"/>
    <property type="match status" value="1"/>
</dbReference>
<dbReference type="InterPro" id="IPR007055">
    <property type="entry name" value="BON_dom"/>
</dbReference>
<keyword evidence="4" id="KW-1185">Reference proteome</keyword>
<dbReference type="PANTHER" id="PTHR34606:SF16">
    <property type="entry name" value="BON DOMAIN-CONTAINING PROTEIN"/>
    <property type="match status" value="1"/>
</dbReference>
<dbReference type="Proteomes" id="UP000601990">
    <property type="component" value="Unassembled WGS sequence"/>
</dbReference>
<dbReference type="Gene3D" id="3.30.1340.30">
    <property type="match status" value="1"/>
</dbReference>
<evidence type="ECO:0000259" key="2">
    <source>
        <dbReference type="PROSITE" id="PS50914"/>
    </source>
</evidence>
<evidence type="ECO:0000313" key="4">
    <source>
        <dbReference type="Proteomes" id="UP000601990"/>
    </source>
</evidence>
<sequence>MTSRRTMLTAALAALALPVVSACAGRGSRESTGEYIDDATITTRVKAALIDDPQVKAREVNVETSRGVVQLSGFVAQSSDAERAVEIARKVPGVKSVRNDIRVKPAS</sequence>
<protein>
    <submittedName>
        <fullName evidence="3">BON domain-containing protein</fullName>
    </submittedName>
</protein>
<name>A0ABX1N287_9RHOO</name>
<dbReference type="PROSITE" id="PS50914">
    <property type="entry name" value="BON"/>
    <property type="match status" value="1"/>
</dbReference>
<dbReference type="InterPro" id="IPR014004">
    <property type="entry name" value="Transpt-assoc_nodulatn_dom_bac"/>
</dbReference>
<feature type="chain" id="PRO_5046443150" evidence="1">
    <location>
        <begin position="25"/>
        <end position="107"/>
    </location>
</feature>
<feature type="signal peptide" evidence="1">
    <location>
        <begin position="1"/>
        <end position="24"/>
    </location>
</feature>
<comment type="caution">
    <text evidence="3">The sequence shown here is derived from an EMBL/GenBank/DDBJ whole genome shotgun (WGS) entry which is preliminary data.</text>
</comment>
<feature type="domain" description="BON" evidence="2">
    <location>
        <begin position="37"/>
        <end position="105"/>
    </location>
</feature>